<dbReference type="InterPro" id="IPR019826">
    <property type="entry name" value="Carboxylesterase_B_AS"/>
</dbReference>
<dbReference type="InterPro" id="IPR002018">
    <property type="entry name" value="CarbesteraseB"/>
</dbReference>
<dbReference type="Pfam" id="PF00135">
    <property type="entry name" value="COesterase"/>
    <property type="match status" value="1"/>
</dbReference>
<evidence type="ECO:0000313" key="9">
    <source>
        <dbReference type="WBParaSite" id="PTRK_0001768800.1"/>
    </source>
</evidence>
<dbReference type="STRING" id="131310.A0A0N5A6R8"/>
<evidence type="ECO:0000313" key="8">
    <source>
        <dbReference type="Proteomes" id="UP000038045"/>
    </source>
</evidence>
<dbReference type="EC" id="3.1.1.-" evidence="6"/>
<reference evidence="9" key="1">
    <citation type="submission" date="2017-02" db="UniProtKB">
        <authorList>
            <consortium name="WormBaseParasite"/>
        </authorList>
    </citation>
    <scope>IDENTIFICATION</scope>
</reference>
<evidence type="ECO:0000256" key="3">
    <source>
        <dbReference type="ARBA" id="ARBA00022801"/>
    </source>
</evidence>
<proteinExistence type="inferred from homology"/>
<sequence length="567" mass="64539">MHKLLFLISHFLVTSSTSEKIIKTSNGPVIGHRLKGFTRPIIEYLGIPFAQPPVGSLRFQPPKEIKKPIWKEAYHANKKAKTCMQPIIVTNFSLLDLLNPDPKDLSEDCLQFNMWVPKNKKDSVIVYFYGGSFLTGSASRYAYNGSALADKSRSIVITINYRLGFLGFAYLKNSSSIPGNMGLLDQQMALKWIHKNIKKFGGNPKKVTIFGQSAGSVSATAHLFVDDSKNLFTRIIASSGVISHAWATVDQSIADENTKLVAKMIQCPVDDRKKMEECIIKAPYSKLLGASISIKNPRQPPLPSLFVPVESDDNFFKGSFKTKYKQGKAHKNVRLVIGRNKDEATYFMYKLLGEKYGCKFDHTIGSKHPENQCNVNEKVFLFVASLIGKMIGLEGPTLLPLINLYNNSNLENYRDKTARLLADMMFDCDISAFAEYYSSYINKNVYFYEFNKRSVLNKFPEWMGVMHKEDLDPSFGIPFLLPKWYKNSKQHYFEKVFSTNIMMYFGRFSNDGYPSKSWKKYVPKKGLGLVIDRNLVIKGKKKVHVSTYKSTCFKIMEMMFKAKQKNP</sequence>
<dbReference type="WBParaSite" id="PTRK_0001768800.1">
    <property type="protein sequence ID" value="PTRK_0001768800.1"/>
    <property type="gene ID" value="PTRK_0001768800"/>
</dbReference>
<keyword evidence="6" id="KW-0732">Signal</keyword>
<dbReference type="GO" id="GO:0019695">
    <property type="term" value="P:choline metabolic process"/>
    <property type="evidence" value="ECO:0007669"/>
    <property type="project" value="TreeGrafter"/>
</dbReference>
<keyword evidence="8" id="KW-1185">Reference proteome</keyword>
<feature type="domain" description="Carboxylesterase type B" evidence="7">
    <location>
        <begin position="19"/>
        <end position="536"/>
    </location>
</feature>
<dbReference type="InterPro" id="IPR050654">
    <property type="entry name" value="AChE-related_enzymes"/>
</dbReference>
<keyword evidence="3 6" id="KW-0378">Hydrolase</keyword>
<feature type="active site" description="Charge relay system" evidence="5">
    <location>
        <position position="467"/>
    </location>
</feature>
<accession>A0A0N5A6R8</accession>
<dbReference type="GO" id="GO:0006581">
    <property type="term" value="P:acetylcholine catabolic process"/>
    <property type="evidence" value="ECO:0007669"/>
    <property type="project" value="TreeGrafter"/>
</dbReference>
<feature type="active site" description="Charge relay system" evidence="5">
    <location>
        <position position="343"/>
    </location>
</feature>
<dbReference type="PANTHER" id="PTHR43918">
    <property type="entry name" value="ACETYLCHOLINESTERASE"/>
    <property type="match status" value="1"/>
</dbReference>
<dbReference type="Proteomes" id="UP000038045">
    <property type="component" value="Unplaced"/>
</dbReference>
<dbReference type="Gene3D" id="3.40.50.1820">
    <property type="entry name" value="alpha/beta hydrolase"/>
    <property type="match status" value="1"/>
</dbReference>
<dbReference type="SUPFAM" id="SSF53474">
    <property type="entry name" value="alpha/beta-Hydrolases"/>
    <property type="match status" value="1"/>
</dbReference>
<evidence type="ECO:0000259" key="7">
    <source>
        <dbReference type="Pfam" id="PF00135"/>
    </source>
</evidence>
<name>A0A0N5A6R8_PARTI</name>
<dbReference type="PRINTS" id="PR00878">
    <property type="entry name" value="CHOLNESTRASE"/>
</dbReference>
<dbReference type="GO" id="GO:0003990">
    <property type="term" value="F:acetylcholinesterase activity"/>
    <property type="evidence" value="ECO:0007669"/>
    <property type="project" value="TreeGrafter"/>
</dbReference>
<protein>
    <recommendedName>
        <fullName evidence="6">Carboxylic ester hydrolase</fullName>
        <ecNumber evidence="6">3.1.1.-</ecNumber>
    </recommendedName>
</protein>
<evidence type="ECO:0000256" key="2">
    <source>
        <dbReference type="ARBA" id="ARBA00022487"/>
    </source>
</evidence>
<dbReference type="InterPro" id="IPR000997">
    <property type="entry name" value="Cholinesterase"/>
</dbReference>
<dbReference type="PROSITE" id="PS00122">
    <property type="entry name" value="CARBOXYLESTERASE_B_1"/>
    <property type="match status" value="1"/>
</dbReference>
<feature type="signal peptide" evidence="6">
    <location>
        <begin position="1"/>
        <end position="18"/>
    </location>
</feature>
<feature type="chain" id="PRO_5005733327" description="Carboxylic ester hydrolase" evidence="6">
    <location>
        <begin position="19"/>
        <end position="567"/>
    </location>
</feature>
<evidence type="ECO:0000256" key="6">
    <source>
        <dbReference type="RuleBase" id="RU361235"/>
    </source>
</evidence>
<evidence type="ECO:0000256" key="4">
    <source>
        <dbReference type="ARBA" id="ARBA00023157"/>
    </source>
</evidence>
<evidence type="ECO:0000256" key="5">
    <source>
        <dbReference type="PIRSR" id="PIRSR600997-1"/>
    </source>
</evidence>
<comment type="similarity">
    <text evidence="1 6">Belongs to the type-B carboxylesterase/lipase family.</text>
</comment>
<dbReference type="GO" id="GO:0005615">
    <property type="term" value="C:extracellular space"/>
    <property type="evidence" value="ECO:0007669"/>
    <property type="project" value="TreeGrafter"/>
</dbReference>
<dbReference type="AlphaFoldDB" id="A0A0N5A6R8"/>
<dbReference type="InterPro" id="IPR029058">
    <property type="entry name" value="AB_hydrolase_fold"/>
</dbReference>
<dbReference type="PANTHER" id="PTHR43918:SF15">
    <property type="entry name" value="CARBOXYLIC ESTER HYDROLASE"/>
    <property type="match status" value="1"/>
</dbReference>
<evidence type="ECO:0000256" key="1">
    <source>
        <dbReference type="ARBA" id="ARBA00005964"/>
    </source>
</evidence>
<organism evidence="8 9">
    <name type="scientific">Parastrongyloides trichosuri</name>
    <name type="common">Possum-specific nematode worm</name>
    <dbReference type="NCBI Taxonomy" id="131310"/>
    <lineage>
        <taxon>Eukaryota</taxon>
        <taxon>Metazoa</taxon>
        <taxon>Ecdysozoa</taxon>
        <taxon>Nematoda</taxon>
        <taxon>Chromadorea</taxon>
        <taxon>Rhabditida</taxon>
        <taxon>Tylenchina</taxon>
        <taxon>Panagrolaimomorpha</taxon>
        <taxon>Strongyloidoidea</taxon>
        <taxon>Strongyloididae</taxon>
        <taxon>Parastrongyloides</taxon>
    </lineage>
</organism>
<dbReference type="GO" id="GO:0005886">
    <property type="term" value="C:plasma membrane"/>
    <property type="evidence" value="ECO:0007669"/>
    <property type="project" value="TreeGrafter"/>
</dbReference>
<keyword evidence="4" id="KW-1015">Disulfide bond</keyword>
<feature type="active site" description="Acyl-ester intermediate" evidence="5">
    <location>
        <position position="213"/>
    </location>
</feature>
<keyword evidence="2" id="KW-0719">Serine esterase</keyword>